<proteinExistence type="inferred from homology"/>
<dbReference type="GO" id="GO:0007346">
    <property type="term" value="P:regulation of mitotic cell cycle"/>
    <property type="evidence" value="ECO:0007669"/>
    <property type="project" value="TreeGrafter"/>
</dbReference>
<keyword evidence="8" id="KW-0418">Kinase</keyword>
<comment type="catalytic activity">
    <reaction evidence="12">
        <text>L-seryl-[protein] + ATP = O-phospho-L-seryl-[protein] + ADP + H(+)</text>
        <dbReference type="Rhea" id="RHEA:17989"/>
        <dbReference type="Rhea" id="RHEA-COMP:9863"/>
        <dbReference type="Rhea" id="RHEA-COMP:11604"/>
        <dbReference type="ChEBI" id="CHEBI:15378"/>
        <dbReference type="ChEBI" id="CHEBI:29999"/>
        <dbReference type="ChEBI" id="CHEBI:30616"/>
        <dbReference type="ChEBI" id="CHEBI:83421"/>
        <dbReference type="ChEBI" id="CHEBI:456216"/>
        <dbReference type="EC" id="2.7.11.22"/>
    </reaction>
</comment>
<dbReference type="Proteomes" id="UP001142055">
    <property type="component" value="Chromosome 2"/>
</dbReference>
<evidence type="ECO:0000256" key="2">
    <source>
        <dbReference type="ARBA" id="ARBA00006485"/>
    </source>
</evidence>
<keyword evidence="6" id="KW-0808">Transferase</keyword>
<evidence type="ECO:0000256" key="13">
    <source>
        <dbReference type="ARBA" id="ARBA00079859"/>
    </source>
</evidence>
<dbReference type="OMA" id="TEPGHAM"/>
<organism evidence="16 17">
    <name type="scientific">Blomia tropicalis</name>
    <name type="common">Mite</name>
    <dbReference type="NCBI Taxonomy" id="40697"/>
    <lineage>
        <taxon>Eukaryota</taxon>
        <taxon>Metazoa</taxon>
        <taxon>Ecdysozoa</taxon>
        <taxon>Arthropoda</taxon>
        <taxon>Chelicerata</taxon>
        <taxon>Arachnida</taxon>
        <taxon>Acari</taxon>
        <taxon>Acariformes</taxon>
        <taxon>Sarcoptiformes</taxon>
        <taxon>Astigmata</taxon>
        <taxon>Glycyphagoidea</taxon>
        <taxon>Echimyopodidae</taxon>
        <taxon>Blomia</taxon>
    </lineage>
</organism>
<evidence type="ECO:0000256" key="7">
    <source>
        <dbReference type="ARBA" id="ARBA00022741"/>
    </source>
</evidence>
<dbReference type="InterPro" id="IPR045267">
    <property type="entry name" value="CDK11/PITSLRE_STKc"/>
</dbReference>
<dbReference type="InterPro" id="IPR000719">
    <property type="entry name" value="Prot_kinase_dom"/>
</dbReference>
<keyword evidence="7" id="KW-0547">Nucleotide-binding</keyword>
<keyword evidence="10" id="KW-0131">Cell cycle</keyword>
<dbReference type="Gene3D" id="1.10.510.10">
    <property type="entry name" value="Transferase(Phosphotransferase) domain 1"/>
    <property type="match status" value="1"/>
</dbReference>
<evidence type="ECO:0000256" key="11">
    <source>
        <dbReference type="ARBA" id="ARBA00047811"/>
    </source>
</evidence>
<comment type="catalytic activity">
    <reaction evidence="11">
        <text>L-threonyl-[protein] + ATP = O-phospho-L-threonyl-[protein] + ADP + H(+)</text>
        <dbReference type="Rhea" id="RHEA:46608"/>
        <dbReference type="Rhea" id="RHEA-COMP:11060"/>
        <dbReference type="Rhea" id="RHEA-COMP:11605"/>
        <dbReference type="ChEBI" id="CHEBI:15378"/>
        <dbReference type="ChEBI" id="CHEBI:30013"/>
        <dbReference type="ChEBI" id="CHEBI:30616"/>
        <dbReference type="ChEBI" id="CHEBI:61977"/>
        <dbReference type="ChEBI" id="CHEBI:456216"/>
        <dbReference type="EC" id="2.7.11.22"/>
    </reaction>
</comment>
<comment type="similarity">
    <text evidence="2">Belongs to the protein kinase superfamily. CMGC Ser/Thr protein kinase family. CDC2/CDKX subfamily.</text>
</comment>
<evidence type="ECO:0000259" key="15">
    <source>
        <dbReference type="PROSITE" id="PS50011"/>
    </source>
</evidence>
<dbReference type="PANTHER" id="PTHR24056">
    <property type="entry name" value="CELL DIVISION PROTEIN KINASE"/>
    <property type="match status" value="1"/>
</dbReference>
<dbReference type="PROSITE" id="PS00108">
    <property type="entry name" value="PROTEIN_KINASE_ST"/>
    <property type="match status" value="1"/>
</dbReference>
<evidence type="ECO:0000256" key="5">
    <source>
        <dbReference type="ARBA" id="ARBA00022553"/>
    </source>
</evidence>
<dbReference type="EMBL" id="JAPWDV010000002">
    <property type="protein sequence ID" value="KAJ6220091.1"/>
    <property type="molecule type" value="Genomic_DNA"/>
</dbReference>
<evidence type="ECO:0000256" key="4">
    <source>
        <dbReference type="ARBA" id="ARBA00022527"/>
    </source>
</evidence>
<dbReference type="FunFam" id="3.30.200.20:FF:000054">
    <property type="entry name" value="Cyclin-dependent kinase 11B"/>
    <property type="match status" value="1"/>
</dbReference>
<dbReference type="InterPro" id="IPR011009">
    <property type="entry name" value="Kinase-like_dom_sf"/>
</dbReference>
<feature type="compositionally biased region" description="Acidic residues" evidence="14">
    <location>
        <begin position="20"/>
        <end position="29"/>
    </location>
</feature>
<dbReference type="InterPro" id="IPR050108">
    <property type="entry name" value="CDK"/>
</dbReference>
<dbReference type="GO" id="GO:0004693">
    <property type="term" value="F:cyclin-dependent protein serine/threonine kinase activity"/>
    <property type="evidence" value="ECO:0007669"/>
    <property type="project" value="UniProtKB-EC"/>
</dbReference>
<reference evidence="16" key="1">
    <citation type="submission" date="2022-12" db="EMBL/GenBank/DDBJ databases">
        <title>Genome assemblies of Blomia tropicalis.</title>
        <authorList>
            <person name="Cui Y."/>
        </authorList>
    </citation>
    <scope>NUCLEOTIDE SEQUENCE</scope>
    <source>
        <tissue evidence="16">Adult mites</tissue>
    </source>
</reference>
<comment type="caution">
    <text evidence="16">The sequence shown here is derived from an EMBL/GenBank/DDBJ whole genome shotgun (WGS) entry which is preliminary data.</text>
</comment>
<dbReference type="GO" id="GO:0005524">
    <property type="term" value="F:ATP binding"/>
    <property type="evidence" value="ECO:0007669"/>
    <property type="project" value="UniProtKB-KW"/>
</dbReference>
<dbReference type="FunFam" id="1.10.510.10:FF:000124">
    <property type="entry name" value="cyclin-dependent kinase 11B isoform X1"/>
    <property type="match status" value="1"/>
</dbReference>
<protein>
    <recommendedName>
        <fullName evidence="3">cyclin-dependent kinase</fullName>
        <ecNumber evidence="3">2.7.11.22</ecNumber>
    </recommendedName>
    <alternativeName>
        <fullName evidence="13">Galactosyltransferase-associated protein kinase p58/GTA</fullName>
    </alternativeName>
</protein>
<dbReference type="Pfam" id="PF00069">
    <property type="entry name" value="Pkinase"/>
    <property type="match status" value="1"/>
</dbReference>
<keyword evidence="4" id="KW-0723">Serine/threonine-protein kinase</keyword>
<feature type="region of interest" description="Disordered" evidence="14">
    <location>
        <begin position="1"/>
        <end position="29"/>
    </location>
</feature>
<dbReference type="SUPFAM" id="SSF56112">
    <property type="entry name" value="Protein kinase-like (PK-like)"/>
    <property type="match status" value="1"/>
</dbReference>
<evidence type="ECO:0000256" key="6">
    <source>
        <dbReference type="ARBA" id="ARBA00022679"/>
    </source>
</evidence>
<evidence type="ECO:0000256" key="14">
    <source>
        <dbReference type="SAM" id="MobiDB-lite"/>
    </source>
</evidence>
<name>A0A9Q0RNV3_BLOTA</name>
<dbReference type="OrthoDB" id="647at2759"/>
<evidence type="ECO:0000256" key="9">
    <source>
        <dbReference type="ARBA" id="ARBA00022840"/>
    </source>
</evidence>
<feature type="compositionally biased region" description="Polar residues" evidence="14">
    <location>
        <begin position="1"/>
        <end position="19"/>
    </location>
</feature>
<evidence type="ECO:0000313" key="17">
    <source>
        <dbReference type="Proteomes" id="UP001142055"/>
    </source>
</evidence>
<dbReference type="AlphaFoldDB" id="A0A9Q0RNV3"/>
<evidence type="ECO:0000256" key="3">
    <source>
        <dbReference type="ARBA" id="ARBA00012425"/>
    </source>
</evidence>
<dbReference type="CDD" id="cd07843">
    <property type="entry name" value="STKc_CDC2L1"/>
    <property type="match status" value="1"/>
</dbReference>
<evidence type="ECO:0000313" key="16">
    <source>
        <dbReference type="EMBL" id="KAJ6220091.1"/>
    </source>
</evidence>
<dbReference type="GO" id="GO:0005634">
    <property type="term" value="C:nucleus"/>
    <property type="evidence" value="ECO:0007669"/>
    <property type="project" value="TreeGrafter"/>
</dbReference>
<dbReference type="InterPro" id="IPR008271">
    <property type="entry name" value="Ser/Thr_kinase_AS"/>
</dbReference>
<gene>
    <name evidence="16" type="ORF">RDWZM_005903</name>
</gene>
<dbReference type="PANTHER" id="PTHR24056:SF107">
    <property type="entry name" value="CYCLIN-DEPENDENT KINASE 11A-RELATED"/>
    <property type="match status" value="1"/>
</dbReference>
<dbReference type="PROSITE" id="PS50011">
    <property type="entry name" value="PROTEIN_KINASE_DOM"/>
    <property type="match status" value="1"/>
</dbReference>
<sequence>MSNEQCNNMTSNDPSTDTGIETEENEDVDDCDSLPSYFPAIHGCRSVEEFQCINRVEEGTYGVVFRAKDKQTGETVALKRIKIEAEKDGFPITSLREISTLLKARHENVVTVREIVVGSNMDKIYLVMDFVEHDLKSLMETMKQPFLLGEVKTLMIQLLRAVAHLHDNWILHRDLKTSNLLLSHKGILKVGDFGLAREYGSPLKEYTPIVVTLWYRAPELLLQTKQYSYAIDNWSIGCIFGELITMQPLFQGKSEIDQLNIIFSELGTPTQRIWPGYPDFPIVKNAFLVDQPFNILYNRVGKKLGKTGFHLINRFLTYCPERRITAEKALSHDFFDESPKPVDPALFPTWPAKSEGGQLMRTASSPKAPSGGKQYAKEEMYDDYDNKIFSKPVDDSNGFHMNISSNSKKRFNLRF</sequence>
<dbReference type="Gene3D" id="3.30.200.20">
    <property type="entry name" value="Phosphorylase Kinase, domain 1"/>
    <property type="match status" value="1"/>
</dbReference>
<evidence type="ECO:0000256" key="10">
    <source>
        <dbReference type="ARBA" id="ARBA00023306"/>
    </source>
</evidence>
<evidence type="ECO:0000256" key="12">
    <source>
        <dbReference type="ARBA" id="ARBA00048367"/>
    </source>
</evidence>
<keyword evidence="5" id="KW-0597">Phosphoprotein</keyword>
<keyword evidence="9" id="KW-0067">ATP-binding</keyword>
<feature type="domain" description="Protein kinase" evidence="15">
    <location>
        <begin position="50"/>
        <end position="335"/>
    </location>
</feature>
<evidence type="ECO:0000256" key="1">
    <source>
        <dbReference type="ARBA" id="ARBA00001946"/>
    </source>
</evidence>
<keyword evidence="17" id="KW-1185">Reference proteome</keyword>
<dbReference type="EC" id="2.7.11.22" evidence="3"/>
<comment type="cofactor">
    <cofactor evidence="1">
        <name>Mg(2+)</name>
        <dbReference type="ChEBI" id="CHEBI:18420"/>
    </cofactor>
</comment>
<accession>A0A9Q0RNV3</accession>
<dbReference type="SMART" id="SM00220">
    <property type="entry name" value="S_TKc"/>
    <property type="match status" value="1"/>
</dbReference>
<evidence type="ECO:0000256" key="8">
    <source>
        <dbReference type="ARBA" id="ARBA00022777"/>
    </source>
</evidence>